<evidence type="ECO:0000313" key="1">
    <source>
        <dbReference type="Proteomes" id="UP000095283"/>
    </source>
</evidence>
<accession>A0A1I7WQ45</accession>
<proteinExistence type="predicted"/>
<sequence>MLEYKIVDVDTKLYVNKCEWLSRQPGSQGEPGVEGINPPIEYAKVANGCRQCPPGPIGQPGYMGPPGEMGKPVREDANYCKCPPRAKAKARRVGKSKRMFATIRVVIAAPKVRWETSIDKVNDKRGWKSEGNGILRIS</sequence>
<reference evidence="2" key="1">
    <citation type="submission" date="2016-11" db="UniProtKB">
        <authorList>
            <consortium name="WormBaseParasite"/>
        </authorList>
    </citation>
    <scope>IDENTIFICATION</scope>
</reference>
<organism evidence="1 2">
    <name type="scientific">Heterorhabditis bacteriophora</name>
    <name type="common">Entomopathogenic nematode worm</name>
    <dbReference type="NCBI Taxonomy" id="37862"/>
    <lineage>
        <taxon>Eukaryota</taxon>
        <taxon>Metazoa</taxon>
        <taxon>Ecdysozoa</taxon>
        <taxon>Nematoda</taxon>
        <taxon>Chromadorea</taxon>
        <taxon>Rhabditida</taxon>
        <taxon>Rhabditina</taxon>
        <taxon>Rhabditomorpha</taxon>
        <taxon>Strongyloidea</taxon>
        <taxon>Heterorhabditidae</taxon>
        <taxon>Heterorhabditis</taxon>
    </lineage>
</organism>
<name>A0A1I7WQ45_HETBA</name>
<dbReference type="Proteomes" id="UP000095283">
    <property type="component" value="Unplaced"/>
</dbReference>
<keyword evidence="1" id="KW-1185">Reference proteome</keyword>
<protein>
    <submittedName>
        <fullName evidence="2">Collagen triple helix repeat protein</fullName>
    </submittedName>
</protein>
<dbReference type="WBParaSite" id="Hba_07274">
    <property type="protein sequence ID" value="Hba_07274"/>
    <property type="gene ID" value="Hba_07274"/>
</dbReference>
<evidence type="ECO:0000313" key="2">
    <source>
        <dbReference type="WBParaSite" id="Hba_07274"/>
    </source>
</evidence>
<dbReference type="AlphaFoldDB" id="A0A1I7WQ45"/>